<dbReference type="AlphaFoldDB" id="A0A5J4R8A4"/>
<gene>
    <name evidence="2" type="ORF">EZS27_022258</name>
</gene>
<comment type="caution">
    <text evidence="2">The sequence shown here is derived from an EMBL/GenBank/DDBJ whole genome shotgun (WGS) entry which is preliminary data.</text>
</comment>
<feature type="region of interest" description="Disordered" evidence="1">
    <location>
        <begin position="1"/>
        <end position="28"/>
    </location>
</feature>
<name>A0A5J4R8A4_9ZZZZ</name>
<organism evidence="2">
    <name type="scientific">termite gut metagenome</name>
    <dbReference type="NCBI Taxonomy" id="433724"/>
    <lineage>
        <taxon>unclassified sequences</taxon>
        <taxon>metagenomes</taxon>
        <taxon>organismal metagenomes</taxon>
    </lineage>
</organism>
<reference evidence="2" key="1">
    <citation type="submission" date="2019-03" db="EMBL/GenBank/DDBJ databases">
        <title>Single cell metagenomics reveals metabolic interactions within the superorganism composed of flagellate Streblomastix strix and complex community of Bacteroidetes bacteria on its surface.</title>
        <authorList>
            <person name="Treitli S.C."/>
            <person name="Kolisko M."/>
            <person name="Husnik F."/>
            <person name="Keeling P."/>
            <person name="Hampl V."/>
        </authorList>
    </citation>
    <scope>NUCLEOTIDE SEQUENCE</scope>
    <source>
        <strain evidence="2">STM</strain>
    </source>
</reference>
<evidence type="ECO:0000256" key="1">
    <source>
        <dbReference type="SAM" id="MobiDB-lite"/>
    </source>
</evidence>
<sequence length="70" mass="7434">MTSAPQPNPQPAPPPSGTPTAKPPVPTDKVNAVRNKITQANLPTPALKWVLIQVLDNFPETADLINENLG</sequence>
<evidence type="ECO:0000313" key="2">
    <source>
        <dbReference type="EMBL" id="KAA6328893.1"/>
    </source>
</evidence>
<protein>
    <submittedName>
        <fullName evidence="2">Uncharacterized protein</fullName>
    </submittedName>
</protein>
<feature type="compositionally biased region" description="Pro residues" evidence="1">
    <location>
        <begin position="1"/>
        <end position="26"/>
    </location>
</feature>
<proteinExistence type="predicted"/>
<accession>A0A5J4R8A4</accession>
<dbReference type="EMBL" id="SNRY01001737">
    <property type="protein sequence ID" value="KAA6328893.1"/>
    <property type="molecule type" value="Genomic_DNA"/>
</dbReference>